<dbReference type="Gene3D" id="3.40.190.10">
    <property type="entry name" value="Periplasmic binding protein-like II"/>
    <property type="match status" value="1"/>
</dbReference>
<dbReference type="Gene3D" id="3.90.76.10">
    <property type="entry name" value="Dipeptide-binding Protein, Domain 1"/>
    <property type="match status" value="1"/>
</dbReference>
<reference evidence="7" key="1">
    <citation type="submission" date="2016-10" db="EMBL/GenBank/DDBJ databases">
        <authorList>
            <person name="Varghese N."/>
            <person name="Submissions S."/>
        </authorList>
    </citation>
    <scope>NUCLEOTIDE SEQUENCE [LARGE SCALE GENOMIC DNA]</scope>
    <source>
        <strain evidence="7">DSM 43163</strain>
    </source>
</reference>
<dbReference type="EMBL" id="FNVO01000001">
    <property type="protein sequence ID" value="SEF59965.1"/>
    <property type="molecule type" value="Genomic_DNA"/>
</dbReference>
<dbReference type="PANTHER" id="PTHR30290:SF10">
    <property type="entry name" value="PERIPLASMIC OLIGOPEPTIDE-BINDING PROTEIN-RELATED"/>
    <property type="match status" value="1"/>
</dbReference>
<name>A0A1H5TAW4_9ACTN</name>
<dbReference type="GO" id="GO:1904680">
    <property type="term" value="F:peptide transmembrane transporter activity"/>
    <property type="evidence" value="ECO:0007669"/>
    <property type="project" value="TreeGrafter"/>
</dbReference>
<dbReference type="RefSeq" id="WP_103935968.1">
    <property type="nucleotide sequence ID" value="NZ_FNVO01000001.1"/>
</dbReference>
<protein>
    <submittedName>
        <fullName evidence="6">Extracellular solute-binding protein, family 5 Middle</fullName>
    </submittedName>
</protein>
<gene>
    <name evidence="6" type="ORF">SAMN04489712_101550</name>
</gene>
<evidence type="ECO:0000259" key="5">
    <source>
        <dbReference type="Pfam" id="PF00496"/>
    </source>
</evidence>
<evidence type="ECO:0000313" key="7">
    <source>
        <dbReference type="Proteomes" id="UP000236723"/>
    </source>
</evidence>
<dbReference type="InterPro" id="IPR030678">
    <property type="entry name" value="Peptide/Ni-bd"/>
</dbReference>
<evidence type="ECO:0000256" key="4">
    <source>
        <dbReference type="ARBA" id="ARBA00022729"/>
    </source>
</evidence>
<dbReference type="CDD" id="cd00995">
    <property type="entry name" value="PBP2_NikA_DppA_OppA_like"/>
    <property type="match status" value="1"/>
</dbReference>
<dbReference type="Pfam" id="PF00496">
    <property type="entry name" value="SBP_bac_5"/>
    <property type="match status" value="1"/>
</dbReference>
<dbReference type="PANTHER" id="PTHR30290">
    <property type="entry name" value="PERIPLASMIC BINDING COMPONENT OF ABC TRANSPORTER"/>
    <property type="match status" value="1"/>
</dbReference>
<comment type="similarity">
    <text evidence="2">Belongs to the bacterial solute-binding protein 5 family.</text>
</comment>
<dbReference type="InterPro" id="IPR000914">
    <property type="entry name" value="SBP_5_dom"/>
</dbReference>
<evidence type="ECO:0000256" key="3">
    <source>
        <dbReference type="ARBA" id="ARBA00022448"/>
    </source>
</evidence>
<accession>A0A1H5TAW4</accession>
<dbReference type="InterPro" id="IPR006311">
    <property type="entry name" value="TAT_signal"/>
</dbReference>
<dbReference type="PIRSF" id="PIRSF002741">
    <property type="entry name" value="MppA"/>
    <property type="match status" value="1"/>
</dbReference>
<dbReference type="InterPro" id="IPR039424">
    <property type="entry name" value="SBP_5"/>
</dbReference>
<dbReference type="GO" id="GO:0042597">
    <property type="term" value="C:periplasmic space"/>
    <property type="evidence" value="ECO:0007669"/>
    <property type="project" value="UniProtKB-ARBA"/>
</dbReference>
<sequence length="518" mass="55899">MGESSVFGTEATLNRRNFLRAGLALGGAVAGAGLLSACSPGSSSSGGGGARRSLTIGTVVVDDTMNPMQEQYTTFQFNAFDTLVRRLRGDADATPRLAEEWSRRGDTVWRFRLRSGVTFHNGAPVTVDDVVFSFSELLDRQYANASIIGGVKQVRKIDATTLEIETSTPDPLLLSRVGQIFVVPEKYWRDKGPEGFMAAPIGSGPFRIKSFAVDRGVEFAAYDGFYGTAPKTSEITLRYFTDPGALASALEAGEIDAAQNLGAETIRTLAGRDDLKIHSDFSGNQNMFQLNTTKAPFDDIRVRQAAIKAIDVKALVDALTYGAGVIEDGQLPVKGVFGHTPSITRPAHDLAGAKSLLKSAGAEGAEIEIFGMSLYKKLYEAIGAQLQQAGFKPKINAVEVPVWVKSFRSGSDAHVFYRGASYTGIFDADRPYTHVSSSKKPFVNDKTWDRLMADQRTELDEGKREQKLAACARHLLDQSYILYTYGAPTVGGTRKGVSGFDNGNGLMLLLDGVAKQEG</sequence>
<evidence type="ECO:0000256" key="2">
    <source>
        <dbReference type="ARBA" id="ARBA00005695"/>
    </source>
</evidence>
<evidence type="ECO:0000256" key="1">
    <source>
        <dbReference type="ARBA" id="ARBA00004196"/>
    </source>
</evidence>
<dbReference type="SUPFAM" id="SSF53850">
    <property type="entry name" value="Periplasmic binding protein-like II"/>
    <property type="match status" value="1"/>
</dbReference>
<evidence type="ECO:0000313" key="6">
    <source>
        <dbReference type="EMBL" id="SEF59965.1"/>
    </source>
</evidence>
<dbReference type="Proteomes" id="UP000236723">
    <property type="component" value="Unassembled WGS sequence"/>
</dbReference>
<dbReference type="AlphaFoldDB" id="A0A1H5TAW4"/>
<proteinExistence type="inferred from homology"/>
<dbReference type="GO" id="GO:0043190">
    <property type="term" value="C:ATP-binding cassette (ABC) transporter complex"/>
    <property type="evidence" value="ECO:0007669"/>
    <property type="project" value="InterPro"/>
</dbReference>
<keyword evidence="3" id="KW-0813">Transport</keyword>
<dbReference type="GO" id="GO:0015833">
    <property type="term" value="P:peptide transport"/>
    <property type="evidence" value="ECO:0007669"/>
    <property type="project" value="TreeGrafter"/>
</dbReference>
<feature type="domain" description="Solute-binding protein family 5" evidence="5">
    <location>
        <begin position="94"/>
        <end position="432"/>
    </location>
</feature>
<comment type="subcellular location">
    <subcellularLocation>
        <location evidence="1">Cell envelope</location>
    </subcellularLocation>
</comment>
<dbReference type="Gene3D" id="3.10.105.10">
    <property type="entry name" value="Dipeptide-binding Protein, Domain 3"/>
    <property type="match status" value="1"/>
</dbReference>
<keyword evidence="7" id="KW-1185">Reference proteome</keyword>
<keyword evidence="4" id="KW-0732">Signal</keyword>
<dbReference type="GO" id="GO:0030313">
    <property type="term" value="C:cell envelope"/>
    <property type="evidence" value="ECO:0007669"/>
    <property type="project" value="UniProtKB-SubCell"/>
</dbReference>
<organism evidence="6 7">
    <name type="scientific">Thermomonospora echinospora</name>
    <dbReference type="NCBI Taxonomy" id="1992"/>
    <lineage>
        <taxon>Bacteria</taxon>
        <taxon>Bacillati</taxon>
        <taxon>Actinomycetota</taxon>
        <taxon>Actinomycetes</taxon>
        <taxon>Streptosporangiales</taxon>
        <taxon>Thermomonosporaceae</taxon>
        <taxon>Thermomonospora</taxon>
    </lineage>
</organism>
<dbReference type="OrthoDB" id="5168028at2"/>
<dbReference type="PROSITE" id="PS51318">
    <property type="entry name" value="TAT"/>
    <property type="match status" value="1"/>
</dbReference>